<reference evidence="3 4" key="1">
    <citation type="submission" date="2024-06" db="EMBL/GenBank/DDBJ databases">
        <title>Chitinophaga defluvii sp. nov., isolated from municipal sewage.</title>
        <authorList>
            <person name="Zhang L."/>
        </authorList>
    </citation>
    <scope>NUCLEOTIDE SEQUENCE [LARGE SCALE GENOMIC DNA]</scope>
    <source>
        <strain evidence="3 4">H8</strain>
    </source>
</reference>
<keyword evidence="1" id="KW-0732">Signal</keyword>
<keyword evidence="4" id="KW-1185">Reference proteome</keyword>
<dbReference type="EMBL" id="JBEXAC010000001">
    <property type="protein sequence ID" value="MET6998008.1"/>
    <property type="molecule type" value="Genomic_DNA"/>
</dbReference>
<dbReference type="Proteomes" id="UP001549749">
    <property type="component" value="Unassembled WGS sequence"/>
</dbReference>
<feature type="domain" description="GP-PDE" evidence="2">
    <location>
        <begin position="30"/>
        <end position="265"/>
    </location>
</feature>
<feature type="signal peptide" evidence="1">
    <location>
        <begin position="1"/>
        <end position="19"/>
    </location>
</feature>
<evidence type="ECO:0000259" key="2">
    <source>
        <dbReference type="PROSITE" id="PS51704"/>
    </source>
</evidence>
<organism evidence="3 4">
    <name type="scientific">Chitinophaga defluvii</name>
    <dbReference type="NCBI Taxonomy" id="3163343"/>
    <lineage>
        <taxon>Bacteria</taxon>
        <taxon>Pseudomonadati</taxon>
        <taxon>Bacteroidota</taxon>
        <taxon>Chitinophagia</taxon>
        <taxon>Chitinophagales</taxon>
        <taxon>Chitinophagaceae</taxon>
        <taxon>Chitinophaga</taxon>
    </lineage>
</organism>
<evidence type="ECO:0000313" key="3">
    <source>
        <dbReference type="EMBL" id="MET6998008.1"/>
    </source>
</evidence>
<dbReference type="Pfam" id="PF03009">
    <property type="entry name" value="GDPD"/>
    <property type="match status" value="1"/>
</dbReference>
<dbReference type="Gene3D" id="3.20.20.190">
    <property type="entry name" value="Phosphatidylinositol (PI) phosphodiesterase"/>
    <property type="match status" value="1"/>
</dbReference>
<dbReference type="PANTHER" id="PTHR46211:SF14">
    <property type="entry name" value="GLYCEROPHOSPHODIESTER PHOSPHODIESTERASE"/>
    <property type="match status" value="1"/>
</dbReference>
<gene>
    <name evidence="3" type="ORF">ABR189_11535</name>
</gene>
<feature type="chain" id="PRO_5047183144" evidence="1">
    <location>
        <begin position="20"/>
        <end position="271"/>
    </location>
</feature>
<accession>A0ABV2T4Q0</accession>
<name>A0ABV2T4Q0_9BACT</name>
<dbReference type="InterPro" id="IPR017946">
    <property type="entry name" value="PLC-like_Pdiesterase_TIM-brl"/>
</dbReference>
<dbReference type="PANTHER" id="PTHR46211">
    <property type="entry name" value="GLYCEROPHOSPHORYL DIESTER PHOSPHODIESTERASE"/>
    <property type="match status" value="1"/>
</dbReference>
<comment type="caution">
    <text evidence="3">The sequence shown here is derived from an EMBL/GenBank/DDBJ whole genome shotgun (WGS) entry which is preliminary data.</text>
</comment>
<evidence type="ECO:0000256" key="1">
    <source>
        <dbReference type="SAM" id="SignalP"/>
    </source>
</evidence>
<dbReference type="InterPro" id="IPR030395">
    <property type="entry name" value="GP_PDE_dom"/>
</dbReference>
<dbReference type="CDD" id="cd08566">
    <property type="entry name" value="GDPD_AtGDE_like"/>
    <property type="match status" value="1"/>
</dbReference>
<dbReference type="PROSITE" id="PS51704">
    <property type="entry name" value="GP_PDE"/>
    <property type="match status" value="1"/>
</dbReference>
<proteinExistence type="predicted"/>
<protein>
    <submittedName>
        <fullName evidence="3">Glycerophosphodiester phosphodiesterase family protein</fullName>
    </submittedName>
</protein>
<evidence type="ECO:0000313" key="4">
    <source>
        <dbReference type="Proteomes" id="UP001549749"/>
    </source>
</evidence>
<sequence>MRSYVLFSLLIFITAKVVAQPPLPYSKHTTVVIAHRGDHVLVPENTVAACKKAITHGVDYVEVDLRTTKDGELVLMHNATVDHMTNGKGAVKDLTFAAIRQLAVKPRLEADKNVYRVPTFKEVLAACKGKIHIYLDFKDADVAKTYALIKAAGMERSVIVYINAEEQLKQWQQIAPQMPLMCSLPETVKDAASLQAFIRTAKVAALDGDHRQYTPEMLAAAKAAKVAVWLDVQEKEEGPAQWDPALQLKVDGMQTDHPEILVKYLQKKGRR</sequence>
<dbReference type="RefSeq" id="WP_354660643.1">
    <property type="nucleotide sequence ID" value="NZ_JBEXAC010000001.1"/>
</dbReference>
<dbReference type="SUPFAM" id="SSF51695">
    <property type="entry name" value="PLC-like phosphodiesterases"/>
    <property type="match status" value="1"/>
</dbReference>